<sequence>NPEALPAGEEIPDQAGDRIVEEQEVPVNVNPNPAGVEASNEIPSRVSTNQLPRTSDTRVQNLKPEIRVQKPDDRLFTLAAIGLAIAIMVLLLKKFIKSTEHGAVFMDGS</sequence>
<evidence type="ECO:0000256" key="2">
    <source>
        <dbReference type="SAM" id="Phobius"/>
    </source>
</evidence>
<proteinExistence type="predicted"/>
<keyword evidence="4" id="KW-1185">Reference proteome</keyword>
<feature type="compositionally biased region" description="Polar residues" evidence="1">
    <location>
        <begin position="41"/>
        <end position="57"/>
    </location>
</feature>
<keyword evidence="2" id="KW-0472">Membrane</keyword>
<reference evidence="3 4" key="1">
    <citation type="journal article" date="2018" name="Front. Plant Sci.">
        <title>Red Clover (Trifolium pratense) and Zigzag Clover (T. medium) - A Picture of Genomic Similarities and Differences.</title>
        <authorList>
            <person name="Dluhosova J."/>
            <person name="Istvanek J."/>
            <person name="Nedelnik J."/>
            <person name="Repkova J."/>
        </authorList>
    </citation>
    <scope>NUCLEOTIDE SEQUENCE [LARGE SCALE GENOMIC DNA]</scope>
    <source>
        <strain evidence="4">cv. 10/8</strain>
        <tissue evidence="3">Leaf</tissue>
    </source>
</reference>
<dbReference type="Proteomes" id="UP000265520">
    <property type="component" value="Unassembled WGS sequence"/>
</dbReference>
<comment type="caution">
    <text evidence="3">The sequence shown here is derived from an EMBL/GenBank/DDBJ whole genome shotgun (WGS) entry which is preliminary data.</text>
</comment>
<accession>A0A392RW23</accession>
<feature type="transmembrane region" description="Helical" evidence="2">
    <location>
        <begin position="75"/>
        <end position="92"/>
    </location>
</feature>
<dbReference type="EMBL" id="LXQA010271443">
    <property type="protein sequence ID" value="MCI39766.1"/>
    <property type="molecule type" value="Genomic_DNA"/>
</dbReference>
<feature type="region of interest" description="Disordered" evidence="1">
    <location>
        <begin position="28"/>
        <end position="57"/>
    </location>
</feature>
<feature type="non-terminal residue" evidence="3">
    <location>
        <position position="1"/>
    </location>
</feature>
<name>A0A392RW23_9FABA</name>
<keyword evidence="2" id="KW-0812">Transmembrane</keyword>
<evidence type="ECO:0000256" key="1">
    <source>
        <dbReference type="SAM" id="MobiDB-lite"/>
    </source>
</evidence>
<evidence type="ECO:0000313" key="4">
    <source>
        <dbReference type="Proteomes" id="UP000265520"/>
    </source>
</evidence>
<evidence type="ECO:0000313" key="3">
    <source>
        <dbReference type="EMBL" id="MCI39766.1"/>
    </source>
</evidence>
<dbReference type="AlphaFoldDB" id="A0A392RW23"/>
<organism evidence="3 4">
    <name type="scientific">Trifolium medium</name>
    <dbReference type="NCBI Taxonomy" id="97028"/>
    <lineage>
        <taxon>Eukaryota</taxon>
        <taxon>Viridiplantae</taxon>
        <taxon>Streptophyta</taxon>
        <taxon>Embryophyta</taxon>
        <taxon>Tracheophyta</taxon>
        <taxon>Spermatophyta</taxon>
        <taxon>Magnoliopsida</taxon>
        <taxon>eudicotyledons</taxon>
        <taxon>Gunneridae</taxon>
        <taxon>Pentapetalae</taxon>
        <taxon>rosids</taxon>
        <taxon>fabids</taxon>
        <taxon>Fabales</taxon>
        <taxon>Fabaceae</taxon>
        <taxon>Papilionoideae</taxon>
        <taxon>50 kb inversion clade</taxon>
        <taxon>NPAAA clade</taxon>
        <taxon>Hologalegina</taxon>
        <taxon>IRL clade</taxon>
        <taxon>Trifolieae</taxon>
        <taxon>Trifolium</taxon>
    </lineage>
</organism>
<keyword evidence="2" id="KW-1133">Transmembrane helix</keyword>
<protein>
    <submittedName>
        <fullName evidence="3">Ubiquitin-conjugating enzyme E2 32-like</fullName>
    </submittedName>
</protein>